<evidence type="ECO:0000313" key="2">
    <source>
        <dbReference type="EMBL" id="GAA0324800.1"/>
    </source>
</evidence>
<protein>
    <recommendedName>
        <fullName evidence="4">HNH domain-containing protein</fullName>
    </recommendedName>
</protein>
<organism evidence="2 3">
    <name type="scientific">Streptomyces polychromogenes</name>
    <dbReference type="NCBI Taxonomy" id="67342"/>
    <lineage>
        <taxon>Bacteria</taxon>
        <taxon>Bacillati</taxon>
        <taxon>Actinomycetota</taxon>
        <taxon>Actinomycetes</taxon>
        <taxon>Kitasatosporales</taxon>
        <taxon>Streptomycetaceae</taxon>
        <taxon>Streptomyces</taxon>
    </lineage>
</organism>
<accession>A0ABN0W560</accession>
<feature type="region of interest" description="Disordered" evidence="1">
    <location>
        <begin position="71"/>
        <end position="90"/>
    </location>
</feature>
<dbReference type="Gene3D" id="1.10.30.50">
    <property type="match status" value="1"/>
</dbReference>
<name>A0ABN0W560_9ACTN</name>
<evidence type="ECO:0000313" key="3">
    <source>
        <dbReference type="Proteomes" id="UP001501867"/>
    </source>
</evidence>
<keyword evidence="3" id="KW-1185">Reference proteome</keyword>
<evidence type="ECO:0000256" key="1">
    <source>
        <dbReference type="SAM" id="MobiDB-lite"/>
    </source>
</evidence>
<comment type="caution">
    <text evidence="2">The sequence shown here is derived from an EMBL/GenBank/DDBJ whole genome shotgun (WGS) entry which is preliminary data.</text>
</comment>
<gene>
    <name evidence="2" type="ORF">GCM10010302_74920</name>
</gene>
<dbReference type="EMBL" id="BAAABV010000036">
    <property type="protein sequence ID" value="GAA0324800.1"/>
    <property type="molecule type" value="Genomic_DNA"/>
</dbReference>
<proteinExistence type="predicted"/>
<reference evidence="2 3" key="1">
    <citation type="journal article" date="2019" name="Int. J. Syst. Evol. Microbiol.">
        <title>The Global Catalogue of Microorganisms (GCM) 10K type strain sequencing project: providing services to taxonomists for standard genome sequencing and annotation.</title>
        <authorList>
            <consortium name="The Broad Institute Genomics Platform"/>
            <consortium name="The Broad Institute Genome Sequencing Center for Infectious Disease"/>
            <person name="Wu L."/>
            <person name="Ma J."/>
        </authorList>
    </citation>
    <scope>NUCLEOTIDE SEQUENCE [LARGE SCALE GENOMIC DNA]</scope>
    <source>
        <strain evidence="2 3">JCM 4505</strain>
    </source>
</reference>
<dbReference type="Proteomes" id="UP001501867">
    <property type="component" value="Unassembled WGS sequence"/>
</dbReference>
<sequence length="90" mass="9647">MSCDALKAAAIYGCTICGVAKPEQIDHHAPKNLYPLLALTPLNLVPACGLCNQGKGRYFYTEAPTVCRGRRGMRAPSPRRSPAGWGCRAS</sequence>
<evidence type="ECO:0008006" key="4">
    <source>
        <dbReference type="Google" id="ProtNLM"/>
    </source>
</evidence>